<dbReference type="InterPro" id="IPR036961">
    <property type="entry name" value="Kinesin_motor_dom_sf"/>
</dbReference>
<feature type="region of interest" description="Disordered" evidence="5">
    <location>
        <begin position="78"/>
        <end position="99"/>
    </location>
</feature>
<dbReference type="InterPro" id="IPR027640">
    <property type="entry name" value="Kinesin-like_fam"/>
</dbReference>
<feature type="region of interest" description="Disordered" evidence="5">
    <location>
        <begin position="1320"/>
        <end position="1370"/>
    </location>
</feature>
<dbReference type="InterPro" id="IPR019821">
    <property type="entry name" value="Kinesin_motor_CS"/>
</dbReference>
<feature type="compositionally biased region" description="Basic and acidic residues" evidence="5">
    <location>
        <begin position="82"/>
        <end position="99"/>
    </location>
</feature>
<evidence type="ECO:0000256" key="1">
    <source>
        <dbReference type="ARBA" id="ARBA00022741"/>
    </source>
</evidence>
<keyword evidence="3" id="KW-0505">Motor protein</keyword>
<dbReference type="SUPFAM" id="SSF52540">
    <property type="entry name" value="P-loop containing nucleoside triphosphate hydrolases"/>
    <property type="match status" value="1"/>
</dbReference>
<organism evidence="7 8">
    <name type="scientific">Stephanodiscus triporus</name>
    <dbReference type="NCBI Taxonomy" id="2934178"/>
    <lineage>
        <taxon>Eukaryota</taxon>
        <taxon>Sar</taxon>
        <taxon>Stramenopiles</taxon>
        <taxon>Ochrophyta</taxon>
        <taxon>Bacillariophyta</taxon>
        <taxon>Coscinodiscophyceae</taxon>
        <taxon>Thalassiosirophycidae</taxon>
        <taxon>Stephanodiscales</taxon>
        <taxon>Stephanodiscaceae</taxon>
        <taxon>Stephanodiscus</taxon>
    </lineage>
</organism>
<gene>
    <name evidence="7" type="ORF">ACHAW5_008805</name>
</gene>
<dbReference type="PRINTS" id="PR00380">
    <property type="entry name" value="KINESINHEAVY"/>
</dbReference>
<dbReference type="SMART" id="SM00129">
    <property type="entry name" value="KISc"/>
    <property type="match status" value="1"/>
</dbReference>
<keyword evidence="8" id="KW-1185">Reference proteome</keyword>
<dbReference type="Proteomes" id="UP001530315">
    <property type="component" value="Unassembled WGS sequence"/>
</dbReference>
<feature type="region of interest" description="Disordered" evidence="5">
    <location>
        <begin position="591"/>
        <end position="611"/>
    </location>
</feature>
<evidence type="ECO:0000256" key="2">
    <source>
        <dbReference type="ARBA" id="ARBA00022840"/>
    </source>
</evidence>
<dbReference type="GO" id="GO:0005524">
    <property type="term" value="F:ATP binding"/>
    <property type="evidence" value="ECO:0007669"/>
    <property type="project" value="UniProtKB-UniRule"/>
</dbReference>
<dbReference type="FunFam" id="3.40.850.10:FF:000113">
    <property type="entry name" value="Kinesin-like protein"/>
    <property type="match status" value="1"/>
</dbReference>
<dbReference type="InterPro" id="IPR027417">
    <property type="entry name" value="P-loop_NTPase"/>
</dbReference>
<sequence length="1370" mass="155100">MTTVDEKQRELDALQTAFDDYIASSRELEEELDAELTKCQNELIKAEAYNAALSAQLANTQPQMNSLEARVSSLAAQLSSESQRRVSAEMKSEEAENRLRESEGALAAVRSSEVRKLREENEDLCERLAFVEGEADDYRNELSTERERHREEVEELRGDVNVLTTKLRQREEELESLKVDLSYIGNISVEEKGRGGGDDDDDEIFDATPTPVAEALPGAELSGATRDEREEYIKTLEDELELVTEQLIESETRLSQTQAELEEALVEAERKTHNQAENGVMNGSSAMVSDAVDSETNTRLSEKNYELESALKRIEEENVSLRDESKRLREELELVLEELALSKEELEAHDEDRRERTLEFDLERKSHNEEVAGLRGQIEKFSSEERYRDIHSKSMEDALMESKGETQALREEVERLEVALRNSKEDREVLQDEMENLKTAFDETSNRERAETTGQNQALEELLATRSTEIGNLLLQVCELKEEVTRLTNANESMGKMLKDAEDNVMNHQTELERQRMHVASASASSSQELEDARGAVYSLEGLLETARKELDEQKNEVALVRSSSQETILHVQSELAIAQEELARMRSRLMEAEKDRSKQDAESRAATASSLQAECNRLEDQNRMSMSMIRHLETTKTAIVAWSDCIDEKENDPVSDLIGMYDNNIDDILQSNDPEIISKEVRAMAKKMSAQKSHNAELLTRILKLQGNIQVCCRIRPMTAGESRQGLHEVAQSLSETEVGCFDERTRSWKSYAFDKVWGPESRQKDVFQDVEPLALSVIDGYNACIFAYGQTGSGKTFTMEGSKINSQYGISQRTIQKIFSLLQDKAHQHQRNNQDRESSPQFDYKIQVGMLEIYNDEVYDLLDSELSSGSTGITRKKTLDIRLSAENTVEVPGLVKESVSTVNEVLNVLDRGNSNRATASTNLNEHSSRSHMVLRVEVISGLGEAINTGTLYLVDLAGSERVRKSEVEGKELKEAQHINKSLSALGNVMEALDRKASHIPYRDSKLTYLLQNSLGGNSRTMMVVTVCPHNNSYDETTYALKFATRVRRINLGSAQKNVRAKNLEETVKNLISEMQLLSKAKERSESQLLSLKREKERVEEKLSAASHSRANSKEEMRNLTILRQANDDITSRWQKERIVREEKAAELGKVQDELQRVQVDLRNLKRDKDSLQRQNELKDGEICKLKKDLQSMKEQLNGEKIRLRRSLVMQSRIPAPTRSPYDSATSRKTLPSQKTVGLKPPSSRKNGTARETDQASLVDTTERIEKDPNHVSRIRFRVLKMLQEHDPTKVAKIDIVMAKFEGRETELLEKMIARYEGGTDETKSLTSTAEASESNISSSDGKPKSRQDKSLEKHMARMKMIRAAAGKD</sequence>
<feature type="coiled-coil region" evidence="4">
    <location>
        <begin position="1055"/>
        <end position="1117"/>
    </location>
</feature>
<protein>
    <recommendedName>
        <fullName evidence="6">Kinesin motor domain-containing protein</fullName>
    </recommendedName>
</protein>
<reference evidence="7 8" key="1">
    <citation type="submission" date="2024-10" db="EMBL/GenBank/DDBJ databases">
        <title>Updated reference genomes for cyclostephanoid diatoms.</title>
        <authorList>
            <person name="Roberts W.R."/>
            <person name="Alverson A.J."/>
        </authorList>
    </citation>
    <scope>NUCLEOTIDE SEQUENCE [LARGE SCALE GENOMIC DNA]</scope>
    <source>
        <strain evidence="7 8">AJA276-08</strain>
    </source>
</reference>
<keyword evidence="4" id="KW-0175">Coiled coil</keyword>
<feature type="compositionally biased region" description="Basic and acidic residues" evidence="5">
    <location>
        <begin position="591"/>
        <end position="604"/>
    </location>
</feature>
<accession>A0ABD3NSU6</accession>
<proteinExistence type="inferred from homology"/>
<feature type="binding site" evidence="3">
    <location>
        <begin position="791"/>
        <end position="798"/>
    </location>
    <ligand>
        <name>ATP</name>
        <dbReference type="ChEBI" id="CHEBI:30616"/>
    </ligand>
</feature>
<dbReference type="PANTHER" id="PTHR47972">
    <property type="entry name" value="KINESIN-LIKE PROTEIN KLP-3"/>
    <property type="match status" value="1"/>
</dbReference>
<evidence type="ECO:0000256" key="4">
    <source>
        <dbReference type="SAM" id="Coils"/>
    </source>
</evidence>
<feature type="compositionally biased region" description="Polar residues" evidence="5">
    <location>
        <begin position="1326"/>
        <end position="1342"/>
    </location>
</feature>
<dbReference type="PROSITE" id="PS00411">
    <property type="entry name" value="KINESIN_MOTOR_1"/>
    <property type="match status" value="1"/>
</dbReference>
<feature type="coiled-coil region" evidence="4">
    <location>
        <begin position="226"/>
        <end position="447"/>
    </location>
</feature>
<dbReference type="Pfam" id="PF00225">
    <property type="entry name" value="Kinesin"/>
    <property type="match status" value="1"/>
</dbReference>
<evidence type="ECO:0000313" key="8">
    <source>
        <dbReference type="Proteomes" id="UP001530315"/>
    </source>
</evidence>
<keyword evidence="1 3" id="KW-0547">Nucleotide-binding</keyword>
<dbReference type="Gene3D" id="3.40.850.10">
    <property type="entry name" value="Kinesin motor domain"/>
    <property type="match status" value="1"/>
</dbReference>
<feature type="compositionally biased region" description="Basic and acidic residues" evidence="5">
    <location>
        <begin position="1343"/>
        <end position="1357"/>
    </location>
</feature>
<feature type="coiled-coil region" evidence="4">
    <location>
        <begin position="1142"/>
        <end position="1208"/>
    </location>
</feature>
<evidence type="ECO:0000259" key="6">
    <source>
        <dbReference type="PROSITE" id="PS50067"/>
    </source>
</evidence>
<dbReference type="Gene3D" id="1.10.287.1490">
    <property type="match status" value="1"/>
</dbReference>
<dbReference type="GO" id="GO:0003774">
    <property type="term" value="F:cytoskeletal motor activity"/>
    <property type="evidence" value="ECO:0007669"/>
    <property type="project" value="UniProtKB-UniRule"/>
</dbReference>
<dbReference type="InterPro" id="IPR001752">
    <property type="entry name" value="Kinesin_motor_dom"/>
</dbReference>
<name>A0ABD3NSU6_9STRA</name>
<keyword evidence="2 3" id="KW-0067">ATP-binding</keyword>
<dbReference type="EMBL" id="JALLAZ020001213">
    <property type="protein sequence ID" value="KAL3778499.1"/>
    <property type="molecule type" value="Genomic_DNA"/>
</dbReference>
<comment type="similarity">
    <text evidence="3">Belongs to the TRAFAC class myosin-kinesin ATPase superfamily. Kinesin family.</text>
</comment>
<evidence type="ECO:0000256" key="5">
    <source>
        <dbReference type="SAM" id="MobiDB-lite"/>
    </source>
</evidence>
<feature type="region of interest" description="Disordered" evidence="5">
    <location>
        <begin position="1211"/>
        <end position="1268"/>
    </location>
</feature>
<feature type="domain" description="Kinesin motor" evidence="6">
    <location>
        <begin position="709"/>
        <end position="1051"/>
    </location>
</feature>
<evidence type="ECO:0000313" key="7">
    <source>
        <dbReference type="EMBL" id="KAL3778499.1"/>
    </source>
</evidence>
<evidence type="ECO:0000256" key="3">
    <source>
        <dbReference type="PROSITE-ProRule" id="PRU00283"/>
    </source>
</evidence>
<feature type="compositionally biased region" description="Polar residues" evidence="5">
    <location>
        <begin position="1222"/>
        <end position="1237"/>
    </location>
</feature>
<dbReference type="PROSITE" id="PS50067">
    <property type="entry name" value="KINESIN_MOTOR_2"/>
    <property type="match status" value="1"/>
</dbReference>
<comment type="caution">
    <text evidence="7">The sequence shown here is derived from an EMBL/GenBank/DDBJ whole genome shotgun (WGS) entry which is preliminary data.</text>
</comment>
<dbReference type="PANTHER" id="PTHR47972:SF28">
    <property type="entry name" value="KINESIN-LIKE PROTEIN KLP-3"/>
    <property type="match status" value="1"/>
</dbReference>